<dbReference type="STRING" id="930117.SAMN05216225_100868"/>
<evidence type="ECO:0000259" key="2">
    <source>
        <dbReference type="Pfam" id="PF13690"/>
    </source>
</evidence>
<evidence type="ECO:0000256" key="1">
    <source>
        <dbReference type="ARBA" id="ARBA00022500"/>
    </source>
</evidence>
<dbReference type="RefSeq" id="WP_072888981.1">
    <property type="nucleotide sequence ID" value="NZ_FQVW01000008.1"/>
</dbReference>
<name>A0A1M5FGK2_9BACI</name>
<dbReference type="OrthoDB" id="9788100at2"/>
<dbReference type="InterPro" id="IPR028051">
    <property type="entry name" value="CheX-like_dom"/>
</dbReference>
<keyword evidence="4" id="KW-1185">Reference proteome</keyword>
<protein>
    <submittedName>
        <fullName evidence="3">Chemotaxis protein CheX</fullName>
    </submittedName>
</protein>
<dbReference type="AlphaFoldDB" id="A0A1M5FGK2"/>
<dbReference type="GO" id="GO:0006935">
    <property type="term" value="P:chemotaxis"/>
    <property type="evidence" value="ECO:0007669"/>
    <property type="project" value="UniProtKB-KW"/>
</dbReference>
<proteinExistence type="predicted"/>
<dbReference type="PANTHER" id="PTHR39452:SF1">
    <property type="entry name" value="CHEY-P PHOSPHATASE CHEX"/>
    <property type="match status" value="1"/>
</dbReference>
<dbReference type="EMBL" id="FQVW01000008">
    <property type="protein sequence ID" value="SHF90281.1"/>
    <property type="molecule type" value="Genomic_DNA"/>
</dbReference>
<dbReference type="PANTHER" id="PTHR39452">
    <property type="entry name" value="CHEY-P PHOSPHATASE CHEX"/>
    <property type="match status" value="1"/>
</dbReference>
<evidence type="ECO:0000313" key="3">
    <source>
        <dbReference type="EMBL" id="SHF90281.1"/>
    </source>
</evidence>
<accession>A0A1M5FGK2</accession>
<sequence length="153" mass="16234">MAPTTHSRNKSITVLLNGTIASLNNVLPMKHELSKPILQKDKIELSYAVLIGVTGDLKGKLVLLGEPSIFGSIGKVMFGMALEGEMLSSFSGELGNMVAGGIATNIVDHGLNIDITAPTILQGNTSLSGYKQAINLRVRLESGEELGLYLLLD</sequence>
<feature type="domain" description="Chemotaxis phosphatase CheX-like" evidence="2">
    <location>
        <begin position="47"/>
        <end position="125"/>
    </location>
</feature>
<evidence type="ECO:0000313" key="4">
    <source>
        <dbReference type="Proteomes" id="UP000183988"/>
    </source>
</evidence>
<gene>
    <name evidence="3" type="ORF">SAMN05216225_100868</name>
</gene>
<organism evidence="3 4">
    <name type="scientific">Ornithinibacillus halophilus</name>
    <dbReference type="NCBI Taxonomy" id="930117"/>
    <lineage>
        <taxon>Bacteria</taxon>
        <taxon>Bacillati</taxon>
        <taxon>Bacillota</taxon>
        <taxon>Bacilli</taxon>
        <taxon>Bacillales</taxon>
        <taxon>Bacillaceae</taxon>
        <taxon>Ornithinibacillus</taxon>
    </lineage>
</organism>
<reference evidence="3 4" key="1">
    <citation type="submission" date="2016-11" db="EMBL/GenBank/DDBJ databases">
        <authorList>
            <person name="Jaros S."/>
            <person name="Januszkiewicz K."/>
            <person name="Wedrychowicz H."/>
        </authorList>
    </citation>
    <scope>NUCLEOTIDE SEQUENCE [LARGE SCALE GENOMIC DNA]</scope>
    <source>
        <strain evidence="3 4">IBRC-M 10683</strain>
    </source>
</reference>
<dbReference type="InterPro" id="IPR028976">
    <property type="entry name" value="CheC-like_sf"/>
</dbReference>
<dbReference type="Proteomes" id="UP000183988">
    <property type="component" value="Unassembled WGS sequence"/>
</dbReference>
<dbReference type="InterPro" id="IPR038756">
    <property type="entry name" value="CheX-like"/>
</dbReference>
<dbReference type="Gene3D" id="3.40.1550.10">
    <property type="entry name" value="CheC-like"/>
    <property type="match status" value="1"/>
</dbReference>
<keyword evidence="1" id="KW-0145">Chemotaxis</keyword>
<dbReference type="CDD" id="cd17906">
    <property type="entry name" value="CheX"/>
    <property type="match status" value="1"/>
</dbReference>
<dbReference type="SUPFAM" id="SSF103039">
    <property type="entry name" value="CheC-like"/>
    <property type="match status" value="1"/>
</dbReference>
<dbReference type="Pfam" id="PF13690">
    <property type="entry name" value="CheX"/>
    <property type="match status" value="1"/>
</dbReference>